<evidence type="ECO:0000256" key="1">
    <source>
        <dbReference type="PROSITE-ProRule" id="PRU01282"/>
    </source>
</evidence>
<dbReference type="CDD" id="cd03036">
    <property type="entry name" value="ArsC_like"/>
    <property type="match status" value="1"/>
</dbReference>
<dbReference type="EMBL" id="JBHUMM010000010">
    <property type="protein sequence ID" value="MFD2671305.1"/>
    <property type="molecule type" value="Genomic_DNA"/>
</dbReference>
<dbReference type="PANTHER" id="PTHR30041">
    <property type="entry name" value="ARSENATE REDUCTASE"/>
    <property type="match status" value="1"/>
</dbReference>
<dbReference type="InterPro" id="IPR006504">
    <property type="entry name" value="Tscrpt_reg_Spx/MgsR"/>
</dbReference>
<sequence length="120" mass="13625">MTLTIYHYPSCSTCRKAIKWLEENGHPLNKIHIVDSPPTKEQLQAIQLGAGTELKKLFNTSGQRYRELNIKEKLPNLSEDEQLDLLASHGKLIKRPLVTDGHQATIGFKEAQYEQVWGKG</sequence>
<evidence type="ECO:0000313" key="3">
    <source>
        <dbReference type="Proteomes" id="UP001597497"/>
    </source>
</evidence>
<dbReference type="PANTHER" id="PTHR30041:SF8">
    <property type="entry name" value="PROTEIN YFFB"/>
    <property type="match status" value="1"/>
</dbReference>
<dbReference type="PROSITE" id="PS51354">
    <property type="entry name" value="GLUTAREDOXIN_2"/>
    <property type="match status" value="1"/>
</dbReference>
<dbReference type="Gene3D" id="3.40.30.10">
    <property type="entry name" value="Glutaredoxin"/>
    <property type="match status" value="1"/>
</dbReference>
<reference evidence="3" key="1">
    <citation type="journal article" date="2019" name="Int. J. Syst. Evol. Microbiol.">
        <title>The Global Catalogue of Microorganisms (GCM) 10K type strain sequencing project: providing services to taxonomists for standard genome sequencing and annotation.</title>
        <authorList>
            <consortium name="The Broad Institute Genomics Platform"/>
            <consortium name="The Broad Institute Genome Sequencing Center for Infectious Disease"/>
            <person name="Wu L."/>
            <person name="Ma J."/>
        </authorList>
    </citation>
    <scope>NUCLEOTIDE SEQUENCE [LARGE SCALE GENOMIC DNA]</scope>
    <source>
        <strain evidence="3">KCTC 33676</strain>
    </source>
</reference>
<dbReference type="NCBIfam" id="TIGR01617">
    <property type="entry name" value="arsC_related"/>
    <property type="match status" value="1"/>
</dbReference>
<dbReference type="InterPro" id="IPR006660">
    <property type="entry name" value="Arsenate_reductase-like"/>
</dbReference>
<keyword evidence="3" id="KW-1185">Reference proteome</keyword>
<proteinExistence type="inferred from homology"/>
<gene>
    <name evidence="2" type="ORF">ACFSUC_06765</name>
</gene>
<evidence type="ECO:0000313" key="2">
    <source>
        <dbReference type="EMBL" id="MFD2671305.1"/>
    </source>
</evidence>
<dbReference type="InterPro" id="IPR036249">
    <property type="entry name" value="Thioredoxin-like_sf"/>
</dbReference>
<protein>
    <submittedName>
        <fullName evidence="2">Arsenate reductase family protein</fullName>
    </submittedName>
</protein>
<dbReference type="PROSITE" id="PS51353">
    <property type="entry name" value="ARSC"/>
    <property type="match status" value="1"/>
</dbReference>
<dbReference type="Pfam" id="PF03960">
    <property type="entry name" value="ArsC"/>
    <property type="match status" value="1"/>
</dbReference>
<comment type="caution">
    <text evidence="2">The sequence shown here is derived from an EMBL/GenBank/DDBJ whole genome shotgun (WGS) entry which is preliminary data.</text>
</comment>
<organism evidence="2 3">
    <name type="scientific">Marinicrinis sediminis</name>
    <dbReference type="NCBI Taxonomy" id="1652465"/>
    <lineage>
        <taxon>Bacteria</taxon>
        <taxon>Bacillati</taxon>
        <taxon>Bacillota</taxon>
        <taxon>Bacilli</taxon>
        <taxon>Bacillales</taxon>
        <taxon>Paenibacillaceae</taxon>
    </lineage>
</organism>
<comment type="similarity">
    <text evidence="1">Belongs to the ArsC family.</text>
</comment>
<dbReference type="Proteomes" id="UP001597497">
    <property type="component" value="Unassembled WGS sequence"/>
</dbReference>
<dbReference type="SUPFAM" id="SSF52833">
    <property type="entry name" value="Thioredoxin-like"/>
    <property type="match status" value="1"/>
</dbReference>
<dbReference type="RefSeq" id="WP_379928759.1">
    <property type="nucleotide sequence ID" value="NZ_JBHUMM010000010.1"/>
</dbReference>
<name>A0ABW5R8C0_9BACL</name>
<accession>A0ABW5R8C0</accession>